<dbReference type="PANTHER" id="PTHR43227:SF8">
    <property type="entry name" value="DIACETYLCHITOBIOSE UPTAKE SYSTEM PERMEASE PROTEIN DASB"/>
    <property type="match status" value="1"/>
</dbReference>
<dbReference type="STRING" id="640635.SAMN04489806_0539"/>
<dbReference type="EMBL" id="FNRY01000001">
    <property type="protein sequence ID" value="SEB42256.1"/>
    <property type="molecule type" value="Genomic_DNA"/>
</dbReference>
<dbReference type="Gene3D" id="1.10.3720.10">
    <property type="entry name" value="MetI-like"/>
    <property type="match status" value="2"/>
</dbReference>
<dbReference type="InterPro" id="IPR000515">
    <property type="entry name" value="MetI-like"/>
</dbReference>
<dbReference type="PROSITE" id="PS50928">
    <property type="entry name" value="ABC_TM1"/>
    <property type="match status" value="1"/>
</dbReference>
<keyword evidence="6 10" id="KW-0812">Transmembrane</keyword>
<keyword evidence="7" id="KW-0732">Signal</keyword>
<feature type="transmembrane region" description="Helical" evidence="10">
    <location>
        <begin position="32"/>
        <end position="55"/>
    </location>
</feature>
<evidence type="ECO:0000313" key="14">
    <source>
        <dbReference type="Proteomes" id="UP000199183"/>
    </source>
</evidence>
<feature type="transmembrane region" description="Helical" evidence="10">
    <location>
        <begin position="93"/>
        <end position="113"/>
    </location>
</feature>
<feature type="transmembrane region" description="Helical" evidence="10">
    <location>
        <begin position="372"/>
        <end position="392"/>
    </location>
</feature>
<feature type="domain" description="ABC transmembrane type-1" evidence="12">
    <location>
        <begin position="89"/>
        <end position="446"/>
    </location>
</feature>
<dbReference type="GO" id="GO:0005886">
    <property type="term" value="C:plasma membrane"/>
    <property type="evidence" value="ECO:0007669"/>
    <property type="project" value="UniProtKB-SubCell"/>
</dbReference>
<keyword evidence="8 10" id="KW-1133">Transmembrane helix</keyword>
<dbReference type="RefSeq" id="WP_245723510.1">
    <property type="nucleotide sequence ID" value="NZ_FNRY01000001.1"/>
</dbReference>
<dbReference type="Pfam" id="PF17210">
    <property type="entry name" value="SdrD_B"/>
    <property type="match status" value="1"/>
</dbReference>
<keyword evidence="14" id="KW-1185">Reference proteome</keyword>
<sequence>MSTPPASVAVTGTGDRGTSKASPGRSGRNRGILIALAFLAPALVLLGAMLVYPIVYTLFRSFYDPSGDQFVGWDNYVTMFTNDSTFTAIRNNIIWVIVAPITCTVLGLVFAVLLDRIKWSTAFKLVIFMPMAISMLAAGVIFRGMFQESPQLGVVNAAIVGVSNWVNGGVSAYPGATPREDAGIVEDHGIIAGQDAVQPGSEQDFPLVRIRAEDVPDKAGQARAAESPGADQISGTVWLDTIRGGGGTNGQIDKGKFGLPGIRVDAVAEGGTVAATAITDDSGRYVLEGLDPGEYRVSLPASNFGEGYQGVSWLSSTFITSVIILSYVWIWAGFAMVMIASGLSAMDRSLQEAARIDGANEWQVFRRITAPLLSPVIIVVFVTLIINVLKIFDLVYVIPPGASKPAANVIAVEMWRVSFGGGNDQGLGSALAILLLIVVLPSMIINIRRFRQEREQ</sequence>
<keyword evidence="4" id="KW-1003">Cell membrane</keyword>
<reference evidence="13 14" key="1">
    <citation type="submission" date="2016-10" db="EMBL/GenBank/DDBJ databases">
        <authorList>
            <person name="de Groot N.N."/>
        </authorList>
    </citation>
    <scope>NUCLEOTIDE SEQUENCE [LARGE SCALE GENOMIC DNA]</scope>
    <source>
        <strain evidence="13 14">DSM 21799</strain>
    </source>
</reference>
<evidence type="ECO:0000256" key="11">
    <source>
        <dbReference type="SAM" id="MobiDB-lite"/>
    </source>
</evidence>
<accession>A0A1H4J8I8</accession>
<dbReference type="GO" id="GO:0005576">
    <property type="term" value="C:extracellular region"/>
    <property type="evidence" value="ECO:0007669"/>
    <property type="project" value="UniProtKB-SubCell"/>
</dbReference>
<organism evidence="13 14">
    <name type="scientific">Paramicrobacterium humi</name>
    <dbReference type="NCBI Taxonomy" id="640635"/>
    <lineage>
        <taxon>Bacteria</taxon>
        <taxon>Bacillati</taxon>
        <taxon>Actinomycetota</taxon>
        <taxon>Actinomycetes</taxon>
        <taxon>Micrococcales</taxon>
        <taxon>Microbacteriaceae</taxon>
        <taxon>Paramicrobacterium</taxon>
    </lineage>
</organism>
<dbReference type="GO" id="GO:0055085">
    <property type="term" value="P:transmembrane transport"/>
    <property type="evidence" value="ECO:0007669"/>
    <property type="project" value="InterPro"/>
</dbReference>
<feature type="region of interest" description="Disordered" evidence="11">
    <location>
        <begin position="1"/>
        <end position="25"/>
    </location>
</feature>
<evidence type="ECO:0000256" key="7">
    <source>
        <dbReference type="ARBA" id="ARBA00022729"/>
    </source>
</evidence>
<dbReference type="InterPro" id="IPR035906">
    <property type="entry name" value="MetI-like_sf"/>
</dbReference>
<proteinExistence type="inferred from homology"/>
<dbReference type="AlphaFoldDB" id="A0A1H4J8I8"/>
<evidence type="ECO:0000256" key="10">
    <source>
        <dbReference type="RuleBase" id="RU363032"/>
    </source>
</evidence>
<evidence type="ECO:0000256" key="4">
    <source>
        <dbReference type="ARBA" id="ARBA00022475"/>
    </source>
</evidence>
<dbReference type="SUPFAM" id="SSF160964">
    <property type="entry name" value="MalF N-terminal region-like"/>
    <property type="match status" value="1"/>
</dbReference>
<evidence type="ECO:0000256" key="1">
    <source>
        <dbReference type="ARBA" id="ARBA00004613"/>
    </source>
</evidence>
<comment type="similarity">
    <text evidence="10">Belongs to the binding-protein-dependent transport system permease family.</text>
</comment>
<dbReference type="SUPFAM" id="SSF161098">
    <property type="entry name" value="MetI-like"/>
    <property type="match status" value="1"/>
</dbReference>
<evidence type="ECO:0000256" key="9">
    <source>
        <dbReference type="ARBA" id="ARBA00023136"/>
    </source>
</evidence>
<evidence type="ECO:0000256" key="6">
    <source>
        <dbReference type="ARBA" id="ARBA00022692"/>
    </source>
</evidence>
<dbReference type="CDD" id="cd06261">
    <property type="entry name" value="TM_PBP2"/>
    <property type="match status" value="1"/>
</dbReference>
<dbReference type="InterPro" id="IPR033764">
    <property type="entry name" value="Sdr_B"/>
</dbReference>
<name>A0A1H4J8I8_9MICO</name>
<protein>
    <submittedName>
        <fullName evidence="13">Carbohydrate ABC transporter membrane protein 1, CUT1 family</fullName>
    </submittedName>
</protein>
<keyword evidence="5" id="KW-0964">Secreted</keyword>
<evidence type="ECO:0000259" key="12">
    <source>
        <dbReference type="PROSITE" id="PS50928"/>
    </source>
</evidence>
<dbReference type="Pfam" id="PF00528">
    <property type="entry name" value="BPD_transp_1"/>
    <property type="match status" value="1"/>
</dbReference>
<gene>
    <name evidence="13" type="ORF">SAMN04489806_0539</name>
</gene>
<dbReference type="PANTHER" id="PTHR43227">
    <property type="entry name" value="BLL4140 PROTEIN"/>
    <property type="match status" value="1"/>
</dbReference>
<evidence type="ECO:0000256" key="5">
    <source>
        <dbReference type="ARBA" id="ARBA00022525"/>
    </source>
</evidence>
<dbReference type="Proteomes" id="UP000199183">
    <property type="component" value="Unassembled WGS sequence"/>
</dbReference>
<keyword evidence="3 10" id="KW-0813">Transport</keyword>
<keyword evidence="9 10" id="KW-0472">Membrane</keyword>
<evidence type="ECO:0000256" key="8">
    <source>
        <dbReference type="ARBA" id="ARBA00022989"/>
    </source>
</evidence>
<dbReference type="SUPFAM" id="SSF117074">
    <property type="entry name" value="Hypothetical protein PA1324"/>
    <property type="match status" value="1"/>
</dbReference>
<evidence type="ECO:0000256" key="3">
    <source>
        <dbReference type="ARBA" id="ARBA00022448"/>
    </source>
</evidence>
<evidence type="ECO:0000256" key="2">
    <source>
        <dbReference type="ARBA" id="ARBA00004651"/>
    </source>
</evidence>
<feature type="transmembrane region" description="Helical" evidence="10">
    <location>
        <begin position="427"/>
        <end position="447"/>
    </location>
</feature>
<comment type="subcellular location">
    <subcellularLocation>
        <location evidence="2 10">Cell membrane</location>
        <topology evidence="2 10">Multi-pass membrane protein</topology>
    </subcellularLocation>
    <subcellularLocation>
        <location evidence="1">Secreted</location>
    </subcellularLocation>
</comment>
<evidence type="ECO:0000313" key="13">
    <source>
        <dbReference type="EMBL" id="SEB42256.1"/>
    </source>
</evidence>
<dbReference type="InterPro" id="IPR050809">
    <property type="entry name" value="UgpAE/MalFG_permease"/>
</dbReference>
<feature type="transmembrane region" description="Helical" evidence="10">
    <location>
        <begin position="125"/>
        <end position="146"/>
    </location>
</feature>
<feature type="transmembrane region" description="Helical" evidence="10">
    <location>
        <begin position="318"/>
        <end position="340"/>
    </location>
</feature>